<feature type="domain" description="Tripartite ATP-independent periplasmic transporters DctQ component" evidence="10">
    <location>
        <begin position="29"/>
        <end position="162"/>
    </location>
</feature>
<evidence type="ECO:0000256" key="1">
    <source>
        <dbReference type="ARBA" id="ARBA00004429"/>
    </source>
</evidence>
<keyword evidence="12" id="KW-1185">Reference proteome</keyword>
<dbReference type="InterPro" id="IPR055348">
    <property type="entry name" value="DctQ"/>
</dbReference>
<feature type="transmembrane region" description="Helical" evidence="9">
    <location>
        <begin position="137"/>
        <end position="162"/>
    </location>
</feature>
<dbReference type="PANTHER" id="PTHR35011:SF4">
    <property type="entry name" value="SLL1102 PROTEIN"/>
    <property type="match status" value="1"/>
</dbReference>
<dbReference type="Pfam" id="PF04290">
    <property type="entry name" value="DctQ"/>
    <property type="match status" value="1"/>
</dbReference>
<evidence type="ECO:0000313" key="12">
    <source>
        <dbReference type="Proteomes" id="UP000664761"/>
    </source>
</evidence>
<name>A0ABS3F7Q1_9PROT</name>
<feature type="transmembrane region" description="Helical" evidence="9">
    <location>
        <begin position="21"/>
        <end position="42"/>
    </location>
</feature>
<evidence type="ECO:0000313" key="11">
    <source>
        <dbReference type="EMBL" id="MBO0334389.1"/>
    </source>
</evidence>
<dbReference type="Proteomes" id="UP000664761">
    <property type="component" value="Unassembled WGS sequence"/>
</dbReference>
<evidence type="ECO:0000256" key="5">
    <source>
        <dbReference type="ARBA" id="ARBA00022692"/>
    </source>
</evidence>
<reference evidence="11 12" key="1">
    <citation type="submission" date="2021-03" db="EMBL/GenBank/DDBJ databases">
        <title>Sneathiella sp. CAU 1612 isolated from Kang Won-do.</title>
        <authorList>
            <person name="Kim W."/>
        </authorList>
    </citation>
    <scope>NUCLEOTIDE SEQUENCE [LARGE SCALE GENOMIC DNA]</scope>
    <source>
        <strain evidence="11 12">CAU 1612</strain>
    </source>
</reference>
<keyword evidence="4 9" id="KW-0997">Cell inner membrane</keyword>
<dbReference type="InterPro" id="IPR007387">
    <property type="entry name" value="TRAP_DctQ"/>
</dbReference>
<feature type="transmembrane region" description="Helical" evidence="9">
    <location>
        <begin position="91"/>
        <end position="117"/>
    </location>
</feature>
<comment type="caution">
    <text evidence="11">The sequence shown here is derived from an EMBL/GenBank/DDBJ whole genome shotgun (WGS) entry which is preliminary data.</text>
</comment>
<dbReference type="RefSeq" id="WP_207046146.1">
    <property type="nucleotide sequence ID" value="NZ_JAFLNC010000004.1"/>
</dbReference>
<evidence type="ECO:0000256" key="4">
    <source>
        <dbReference type="ARBA" id="ARBA00022519"/>
    </source>
</evidence>
<dbReference type="PANTHER" id="PTHR35011">
    <property type="entry name" value="2,3-DIKETO-L-GULONATE TRAP TRANSPORTER SMALL PERMEASE PROTEIN YIAM"/>
    <property type="match status" value="1"/>
</dbReference>
<evidence type="ECO:0000256" key="2">
    <source>
        <dbReference type="ARBA" id="ARBA00022448"/>
    </source>
</evidence>
<keyword evidence="7 9" id="KW-0472">Membrane</keyword>
<protein>
    <recommendedName>
        <fullName evidence="9">TRAP transporter small permease protein</fullName>
    </recommendedName>
</protein>
<comment type="subcellular location">
    <subcellularLocation>
        <location evidence="1 9">Cell inner membrane</location>
        <topology evidence="1 9">Multi-pass membrane protein</topology>
    </subcellularLocation>
</comment>
<keyword evidence="6 9" id="KW-1133">Transmembrane helix</keyword>
<evidence type="ECO:0000259" key="10">
    <source>
        <dbReference type="Pfam" id="PF04290"/>
    </source>
</evidence>
<keyword evidence="3" id="KW-1003">Cell membrane</keyword>
<dbReference type="EMBL" id="JAFLNC010000004">
    <property type="protein sequence ID" value="MBO0334389.1"/>
    <property type="molecule type" value="Genomic_DNA"/>
</dbReference>
<keyword evidence="2 9" id="KW-0813">Transport</keyword>
<comment type="function">
    <text evidence="9">Part of the tripartite ATP-independent periplasmic (TRAP) transport system.</text>
</comment>
<feature type="transmembrane region" description="Helical" evidence="9">
    <location>
        <begin position="54"/>
        <end position="70"/>
    </location>
</feature>
<keyword evidence="5 9" id="KW-0812">Transmembrane</keyword>
<organism evidence="11 12">
    <name type="scientific">Sneathiella sedimenti</name>
    <dbReference type="NCBI Taxonomy" id="2816034"/>
    <lineage>
        <taxon>Bacteria</taxon>
        <taxon>Pseudomonadati</taxon>
        <taxon>Pseudomonadota</taxon>
        <taxon>Alphaproteobacteria</taxon>
        <taxon>Sneathiellales</taxon>
        <taxon>Sneathiellaceae</taxon>
        <taxon>Sneathiella</taxon>
    </lineage>
</organism>
<evidence type="ECO:0000256" key="7">
    <source>
        <dbReference type="ARBA" id="ARBA00023136"/>
    </source>
</evidence>
<evidence type="ECO:0000256" key="6">
    <source>
        <dbReference type="ARBA" id="ARBA00022989"/>
    </source>
</evidence>
<evidence type="ECO:0000256" key="3">
    <source>
        <dbReference type="ARBA" id="ARBA00022475"/>
    </source>
</evidence>
<gene>
    <name evidence="11" type="ORF">J0X12_12230</name>
</gene>
<sequence>MTRLTSFAGLLDSLSAVIGKYLSWLALFMVLVQFSLVLARYVFGVGPVALQESVIYSFSLLFMLGAADTLRRGGHVRIDFLYGNLGQTGKAAIDLVGTLFLLFPVCLVILFLSWNYVAGSWTIVEGSRESSGLPFLFLLKSLLLVFPVLMILQGLAIACRAITEILSREERP</sequence>
<comment type="similarity">
    <text evidence="8 9">Belongs to the TRAP transporter small permease family.</text>
</comment>
<comment type="subunit">
    <text evidence="9">The complex comprises the extracytoplasmic solute receptor protein and the two transmembrane proteins.</text>
</comment>
<evidence type="ECO:0000256" key="8">
    <source>
        <dbReference type="ARBA" id="ARBA00038436"/>
    </source>
</evidence>
<evidence type="ECO:0000256" key="9">
    <source>
        <dbReference type="RuleBase" id="RU369079"/>
    </source>
</evidence>
<proteinExistence type="inferred from homology"/>
<accession>A0ABS3F7Q1</accession>